<dbReference type="Pfam" id="PF03060">
    <property type="entry name" value="NMO"/>
    <property type="match status" value="4"/>
</dbReference>
<protein>
    <submittedName>
        <fullName evidence="4">Putative nitronate monooxygenase</fullName>
    </submittedName>
</protein>
<proteinExistence type="predicted"/>
<keyword evidence="1" id="KW-0285">Flavoprotein</keyword>
<dbReference type="STRING" id="888268.A0A1E5W303"/>
<dbReference type="Gene3D" id="3.20.20.70">
    <property type="entry name" value="Aldolase class I"/>
    <property type="match status" value="2"/>
</dbReference>
<gene>
    <name evidence="4" type="ORF">BAE44_0007304</name>
</gene>
<dbReference type="PANTHER" id="PTHR32332:SF20">
    <property type="entry name" value="2-NITROPROPANE DIOXYGENASE-LIKE PROTEIN"/>
    <property type="match status" value="1"/>
</dbReference>
<organism evidence="4 5">
    <name type="scientific">Dichanthelium oligosanthes</name>
    <dbReference type="NCBI Taxonomy" id="888268"/>
    <lineage>
        <taxon>Eukaryota</taxon>
        <taxon>Viridiplantae</taxon>
        <taxon>Streptophyta</taxon>
        <taxon>Embryophyta</taxon>
        <taxon>Tracheophyta</taxon>
        <taxon>Spermatophyta</taxon>
        <taxon>Magnoliopsida</taxon>
        <taxon>Liliopsida</taxon>
        <taxon>Poales</taxon>
        <taxon>Poaceae</taxon>
        <taxon>PACMAD clade</taxon>
        <taxon>Panicoideae</taxon>
        <taxon>Panicodae</taxon>
        <taxon>Paniceae</taxon>
        <taxon>Dichantheliinae</taxon>
        <taxon>Dichanthelium</taxon>
    </lineage>
</organism>
<evidence type="ECO:0000256" key="1">
    <source>
        <dbReference type="ARBA" id="ARBA00022630"/>
    </source>
</evidence>
<reference evidence="4 5" key="1">
    <citation type="submission" date="2016-09" db="EMBL/GenBank/DDBJ databases">
        <title>The draft genome of Dichanthelium oligosanthes: A C3 panicoid grass species.</title>
        <authorList>
            <person name="Studer A.J."/>
            <person name="Schnable J.C."/>
            <person name="Brutnell T.P."/>
        </authorList>
    </citation>
    <scope>NUCLEOTIDE SEQUENCE [LARGE SCALE GENOMIC DNA]</scope>
    <source>
        <strain evidence="5">cv. Kellogg 1175</strain>
        <tissue evidence="4">Leaf</tissue>
    </source>
</reference>
<comment type="caution">
    <text evidence="4">The sequence shown here is derived from an EMBL/GenBank/DDBJ whole genome shotgun (WGS) entry which is preliminary data.</text>
</comment>
<evidence type="ECO:0000256" key="2">
    <source>
        <dbReference type="ARBA" id="ARBA00022643"/>
    </source>
</evidence>
<dbReference type="PANTHER" id="PTHR32332">
    <property type="entry name" value="2-NITROPROPANE DIOXYGENASE"/>
    <property type="match status" value="1"/>
</dbReference>
<name>A0A1E5W303_9POAL</name>
<evidence type="ECO:0000313" key="5">
    <source>
        <dbReference type="Proteomes" id="UP000095767"/>
    </source>
</evidence>
<evidence type="ECO:0000313" key="4">
    <source>
        <dbReference type="EMBL" id="OEL31670.1"/>
    </source>
</evidence>
<dbReference type="EMBL" id="LWDX02022935">
    <property type="protein sequence ID" value="OEL31670.1"/>
    <property type="molecule type" value="Genomic_DNA"/>
</dbReference>
<dbReference type="GO" id="GO:0018580">
    <property type="term" value="F:nitronate monooxygenase activity"/>
    <property type="evidence" value="ECO:0007669"/>
    <property type="project" value="InterPro"/>
</dbReference>
<keyword evidence="4" id="KW-0503">Monooxygenase</keyword>
<keyword evidence="5" id="KW-1185">Reference proteome</keyword>
<dbReference type="AlphaFoldDB" id="A0A1E5W303"/>
<sequence length="657" mass="70751">MASGWRGILGFDYGVVQAPLGPDISGPELAAAVADAGAIGLLRFPDWPAPDHVRELIRKTRSLTPRPFGAAIVLHFPHEENLRVVLEEKLAVLQVYWGEFPRERVEEAHRAGVKVLHQVGSLEEAAKAKEAGVDGIIVQGREAGGHVIGQEGLFPLLPRVVDLVSDSGIPVIAAGGIVDGRGYVAALALGAQGVCLGTRFVATKESFAHPIYKQKLIEMSRTDYTNVFGRARWPGAPQRVLETPFYAGWKNNLSVQETEESQPIIGHSIIHGVHKDIRRFAGTVPNATATGDIDNMAMYAGQGVGLITEIIPAGEVMGSSWRGILGFDYGIVQAPLGPDISGPELAAAVANAGAIGLIRLPDFPAPDYVRELIRKTRSLTSRPFGAAIVLPFPYDENLRVVLEEKLAVLQVYWGEFPRERVEEAHRAGVKVLHQVGSLEEAVKAKEAGVDGIIIQGHEAGGHVIGQLLFGKQEGLFPLLPRVVDLVSDSGIPVIAAGGIVDGRGYVAALALGAQGVCLGTRFLATEESFAHPIYKEKLIEMNRTDYTNVFGRARWSYAPQRVLETPFYSGWKNLPDQETEENQPIIGQSIIHGVHNDIHRFAGAAPNATATGDIGSMVMYAGQGVGLIREIIPAGEVVQRLVAEAKNIIRERLSGFQ</sequence>
<dbReference type="OrthoDB" id="10265891at2759"/>
<dbReference type="Proteomes" id="UP000095767">
    <property type="component" value="Unassembled WGS sequence"/>
</dbReference>
<dbReference type="SUPFAM" id="SSF51412">
    <property type="entry name" value="Inosine monophosphate dehydrogenase (IMPDH)"/>
    <property type="match status" value="2"/>
</dbReference>
<dbReference type="InterPro" id="IPR004136">
    <property type="entry name" value="NMO"/>
</dbReference>
<evidence type="ECO:0000256" key="3">
    <source>
        <dbReference type="ARBA" id="ARBA00023002"/>
    </source>
</evidence>
<dbReference type="CDD" id="cd04730">
    <property type="entry name" value="NPD_like"/>
    <property type="match status" value="2"/>
</dbReference>
<accession>A0A1E5W303</accession>
<dbReference type="InterPro" id="IPR013785">
    <property type="entry name" value="Aldolase_TIM"/>
</dbReference>
<keyword evidence="2" id="KW-0288">FMN</keyword>
<keyword evidence="3" id="KW-0560">Oxidoreductase</keyword>